<feature type="domain" description="CBS" evidence="5">
    <location>
        <begin position="226"/>
        <end position="295"/>
    </location>
</feature>
<dbReference type="RefSeq" id="WP_145074775.1">
    <property type="nucleotide sequence ID" value="NZ_CP036425.1"/>
</dbReference>
<evidence type="ECO:0000256" key="4">
    <source>
        <dbReference type="PROSITE-ProRule" id="PRU00703"/>
    </source>
</evidence>
<dbReference type="InterPro" id="IPR004800">
    <property type="entry name" value="KdsD/KpsF-type"/>
</dbReference>
<dbReference type="Proteomes" id="UP000317369">
    <property type="component" value="Chromosome"/>
</dbReference>
<dbReference type="SUPFAM" id="SSF53697">
    <property type="entry name" value="SIS domain"/>
    <property type="match status" value="1"/>
</dbReference>
<feature type="domain" description="CBS" evidence="5">
    <location>
        <begin position="303"/>
        <end position="357"/>
    </location>
</feature>
<dbReference type="InterPro" id="IPR046348">
    <property type="entry name" value="SIS_dom_sf"/>
</dbReference>
<dbReference type="InterPro" id="IPR035474">
    <property type="entry name" value="SIS_Kpsf"/>
</dbReference>
<keyword evidence="2" id="KW-0677">Repeat</keyword>
<evidence type="ECO:0000256" key="2">
    <source>
        <dbReference type="ARBA" id="ARBA00022737"/>
    </source>
</evidence>
<accession>A0A517YR83</accession>
<dbReference type="GO" id="GO:0005975">
    <property type="term" value="P:carbohydrate metabolic process"/>
    <property type="evidence" value="ECO:0007669"/>
    <property type="project" value="InterPro"/>
</dbReference>
<dbReference type="GO" id="GO:1901135">
    <property type="term" value="P:carbohydrate derivative metabolic process"/>
    <property type="evidence" value="ECO:0007669"/>
    <property type="project" value="InterPro"/>
</dbReference>
<feature type="domain" description="SIS" evidence="6">
    <location>
        <begin position="59"/>
        <end position="201"/>
    </location>
</feature>
<keyword evidence="7" id="KW-0413">Isomerase</keyword>
<dbReference type="Gene3D" id="3.10.580.10">
    <property type="entry name" value="CBS-domain"/>
    <property type="match status" value="1"/>
</dbReference>
<dbReference type="CDD" id="cd05014">
    <property type="entry name" value="SIS_Kpsf"/>
    <property type="match status" value="1"/>
</dbReference>
<evidence type="ECO:0000256" key="1">
    <source>
        <dbReference type="ARBA" id="ARBA00008165"/>
    </source>
</evidence>
<name>A0A517YR83_9BACT</name>
<dbReference type="AlphaFoldDB" id="A0A517YR83"/>
<evidence type="ECO:0000259" key="6">
    <source>
        <dbReference type="PROSITE" id="PS51464"/>
    </source>
</evidence>
<dbReference type="GO" id="GO:0019146">
    <property type="term" value="F:arabinose-5-phosphate isomerase activity"/>
    <property type="evidence" value="ECO:0007669"/>
    <property type="project" value="UniProtKB-EC"/>
</dbReference>
<dbReference type="InterPro" id="IPR000644">
    <property type="entry name" value="CBS_dom"/>
</dbReference>
<dbReference type="PROSITE" id="PS51371">
    <property type="entry name" value="CBS"/>
    <property type="match status" value="2"/>
</dbReference>
<dbReference type="SMART" id="SM00116">
    <property type="entry name" value="CBS"/>
    <property type="match status" value="2"/>
</dbReference>
<evidence type="ECO:0000256" key="3">
    <source>
        <dbReference type="ARBA" id="ARBA00023122"/>
    </source>
</evidence>
<dbReference type="InterPro" id="IPR001347">
    <property type="entry name" value="SIS_dom"/>
</dbReference>
<reference evidence="7 8" key="1">
    <citation type="submission" date="2019-02" db="EMBL/GenBank/DDBJ databases">
        <title>Deep-cultivation of Planctomycetes and their phenomic and genomic characterization uncovers novel biology.</title>
        <authorList>
            <person name="Wiegand S."/>
            <person name="Jogler M."/>
            <person name="Boedeker C."/>
            <person name="Pinto D."/>
            <person name="Vollmers J."/>
            <person name="Rivas-Marin E."/>
            <person name="Kohn T."/>
            <person name="Peeters S.H."/>
            <person name="Heuer A."/>
            <person name="Rast P."/>
            <person name="Oberbeckmann S."/>
            <person name="Bunk B."/>
            <person name="Jeske O."/>
            <person name="Meyerdierks A."/>
            <person name="Storesund J.E."/>
            <person name="Kallscheuer N."/>
            <person name="Luecker S."/>
            <person name="Lage O.M."/>
            <person name="Pohl T."/>
            <person name="Merkel B.J."/>
            <person name="Hornburger P."/>
            <person name="Mueller R.-W."/>
            <person name="Bruemmer F."/>
            <person name="Labrenz M."/>
            <person name="Spormann A.M."/>
            <person name="Op den Camp H."/>
            <person name="Overmann J."/>
            <person name="Amann R."/>
            <person name="Jetten M.S.M."/>
            <person name="Mascher T."/>
            <person name="Medema M.H."/>
            <person name="Devos D.P."/>
            <person name="Kaster A.-K."/>
            <person name="Ovreas L."/>
            <person name="Rohde M."/>
            <person name="Galperin M.Y."/>
            <person name="Jogler C."/>
        </authorList>
    </citation>
    <scope>NUCLEOTIDE SEQUENCE [LARGE SCALE GENOMIC DNA]</scope>
    <source>
        <strain evidence="7 8">KS4</strain>
    </source>
</reference>
<dbReference type="OrthoDB" id="9762536at2"/>
<proteinExistence type="inferred from homology"/>
<gene>
    <name evidence="7" type="primary">kdsD</name>
    <name evidence="7" type="ORF">KS4_07710</name>
</gene>
<dbReference type="NCBIfam" id="TIGR00393">
    <property type="entry name" value="kpsF"/>
    <property type="match status" value="1"/>
</dbReference>
<dbReference type="Pfam" id="PF00571">
    <property type="entry name" value="CBS"/>
    <property type="match status" value="2"/>
</dbReference>
<dbReference type="InterPro" id="IPR046342">
    <property type="entry name" value="CBS_dom_sf"/>
</dbReference>
<dbReference type="EMBL" id="CP036425">
    <property type="protein sequence ID" value="QDU32737.1"/>
    <property type="molecule type" value="Genomic_DNA"/>
</dbReference>
<dbReference type="PANTHER" id="PTHR42745">
    <property type="match status" value="1"/>
</dbReference>
<protein>
    <submittedName>
        <fullName evidence="7">Arabinose 5-phosphate isomerase KdsD</fullName>
        <ecNumber evidence="7">5.3.1.13</ecNumber>
    </submittedName>
</protein>
<dbReference type="PANTHER" id="PTHR42745:SF1">
    <property type="entry name" value="ARABINOSE 5-PHOSPHATE ISOMERASE KDSD"/>
    <property type="match status" value="1"/>
</dbReference>
<evidence type="ECO:0000259" key="5">
    <source>
        <dbReference type="PROSITE" id="PS51371"/>
    </source>
</evidence>
<dbReference type="EC" id="5.3.1.13" evidence="7"/>
<comment type="similarity">
    <text evidence="1">Belongs to the SIS family. GutQ/KpsF subfamily.</text>
</comment>
<dbReference type="KEGG" id="pcor:KS4_07710"/>
<dbReference type="Pfam" id="PF01380">
    <property type="entry name" value="SIS"/>
    <property type="match status" value="1"/>
</dbReference>
<dbReference type="GO" id="GO:0097367">
    <property type="term" value="F:carbohydrate derivative binding"/>
    <property type="evidence" value="ECO:0007669"/>
    <property type="project" value="InterPro"/>
</dbReference>
<dbReference type="Gene3D" id="3.40.50.10490">
    <property type="entry name" value="Glucose-6-phosphate isomerase like protein, domain 1"/>
    <property type="match status" value="1"/>
</dbReference>
<organism evidence="7 8">
    <name type="scientific">Poriferisphaera corsica</name>
    <dbReference type="NCBI Taxonomy" id="2528020"/>
    <lineage>
        <taxon>Bacteria</taxon>
        <taxon>Pseudomonadati</taxon>
        <taxon>Planctomycetota</taxon>
        <taxon>Phycisphaerae</taxon>
        <taxon>Phycisphaerales</taxon>
        <taxon>Phycisphaeraceae</taxon>
        <taxon>Poriferisphaera</taxon>
    </lineage>
</organism>
<evidence type="ECO:0000313" key="8">
    <source>
        <dbReference type="Proteomes" id="UP000317369"/>
    </source>
</evidence>
<evidence type="ECO:0000313" key="7">
    <source>
        <dbReference type="EMBL" id="QDU32737.1"/>
    </source>
</evidence>
<keyword evidence="3 4" id="KW-0129">CBS domain</keyword>
<dbReference type="InterPro" id="IPR050986">
    <property type="entry name" value="GutQ/KpsF_isomerases"/>
</dbReference>
<keyword evidence="8" id="KW-1185">Reference proteome</keyword>
<dbReference type="PROSITE" id="PS51464">
    <property type="entry name" value="SIS"/>
    <property type="match status" value="1"/>
</dbReference>
<sequence>MTEMPKETCDGVGNKSNDQRFAEEVLRVERETIGRLVLGDAFHAAVKLVLEKTGGWMSGVGGASNGGSLVISGMGKSGLIGQKLSATFASTGTASHFLHPSEAMHGDLGKVQRGDVVMILSYGGNTEEVVSLASLLRQDDVPVIAMVGTDDCELARLSEVVLEVGDITEACPLNLAPTASTTAMLALGDALALTVSRRRDFGVDDFKRVHPGGGLGRQLMPVVQAMRFKVGENLPLVNEAASVREAFEEADAFAAKRKIRRTGAILVVNDIGELAGIFTDADFRRLAMKGANQALGTMIKDAMTKEPRKLGSDSIVRDAVHLVRELRIDEIPVVDGANRPVGLVDVQDLIALKVIEG</sequence>